<gene>
    <name evidence="4" type="ORF">CYLTODRAFT_388737</name>
</gene>
<feature type="non-terminal residue" evidence="4">
    <location>
        <position position="479"/>
    </location>
</feature>
<evidence type="ECO:0000259" key="3">
    <source>
        <dbReference type="Pfam" id="PF18723"/>
    </source>
</evidence>
<keyword evidence="2" id="KW-0472">Membrane</keyword>
<dbReference type="EMBL" id="KN880444">
    <property type="protein sequence ID" value="KIY72374.1"/>
    <property type="molecule type" value="Genomic_DNA"/>
</dbReference>
<protein>
    <recommendedName>
        <fullName evidence="3">5-hmdU DNA kinase helical domain-containing protein</fullName>
    </recommendedName>
</protein>
<dbReference type="Pfam" id="PF18723">
    <property type="entry name" value="HMUDK_hel"/>
    <property type="match status" value="1"/>
</dbReference>
<feature type="region of interest" description="Disordered" evidence="1">
    <location>
        <begin position="48"/>
        <end position="78"/>
    </location>
</feature>
<dbReference type="AlphaFoldDB" id="A0A0D7BQC7"/>
<feature type="compositionally biased region" description="Low complexity" evidence="1">
    <location>
        <begin position="63"/>
        <end position="77"/>
    </location>
</feature>
<dbReference type="InterPro" id="IPR040684">
    <property type="entry name" value="HMUDK_hel"/>
</dbReference>
<accession>A0A0D7BQC7</accession>
<dbReference type="Proteomes" id="UP000054007">
    <property type="component" value="Unassembled WGS sequence"/>
</dbReference>
<keyword evidence="2" id="KW-0812">Transmembrane</keyword>
<proteinExistence type="predicted"/>
<keyword evidence="5" id="KW-1185">Reference proteome</keyword>
<evidence type="ECO:0000256" key="1">
    <source>
        <dbReference type="SAM" id="MobiDB-lite"/>
    </source>
</evidence>
<feature type="transmembrane region" description="Helical" evidence="2">
    <location>
        <begin position="21"/>
        <end position="39"/>
    </location>
</feature>
<sequence length="479" mass="53942">MFVLCLGLSDRRALAGLFHRLLTICIVAVATPSFFAMTATRRARQSASTSASASVPYPSSSLRASARTTKKASAASKPFRPALGDSAARINDAPKWSLTMEEAENAPAAEPFFIRDQKLVPTKAWNVFFWWCSERHQVELKKRAGMPAPWTDDQNLQGTFACNTFRVLDKQCQYIITNVIEKGSQEPREVLFRILLYNSFTNIETWEAFEKAFGTPTWAAYDRGAYEAVLQARDREGHAVFTGAFQKQNGGMTPAWLHHFNVLENMMASDTLLRRLRPGPDSPPPTMKHIYEWLLTYSGFGPFGSYQLCLNLSYSELLRYSPLGFVVPGPGAQSGLHKLFGPDKYKAVKKALGYAKQSADDLGFDTEVLRYIADIQESEFARIGLAPPVLSSQHRLMGLADIEHAVCEVDKHLRRSHPEIRHGKANVKDRHFRTGTLEENPFVLPKVWNRKEWQWDGRVVTEAPDDDTGDEPKWKIEAI</sequence>
<evidence type="ECO:0000313" key="4">
    <source>
        <dbReference type="EMBL" id="KIY72374.1"/>
    </source>
</evidence>
<dbReference type="STRING" id="1314674.A0A0D7BQC7"/>
<organism evidence="4 5">
    <name type="scientific">Cylindrobasidium torrendii FP15055 ss-10</name>
    <dbReference type="NCBI Taxonomy" id="1314674"/>
    <lineage>
        <taxon>Eukaryota</taxon>
        <taxon>Fungi</taxon>
        <taxon>Dikarya</taxon>
        <taxon>Basidiomycota</taxon>
        <taxon>Agaricomycotina</taxon>
        <taxon>Agaricomycetes</taxon>
        <taxon>Agaricomycetidae</taxon>
        <taxon>Agaricales</taxon>
        <taxon>Marasmiineae</taxon>
        <taxon>Physalacriaceae</taxon>
        <taxon>Cylindrobasidium</taxon>
    </lineage>
</organism>
<evidence type="ECO:0000313" key="5">
    <source>
        <dbReference type="Proteomes" id="UP000054007"/>
    </source>
</evidence>
<reference evidence="4 5" key="1">
    <citation type="journal article" date="2015" name="Fungal Genet. Biol.">
        <title>Evolution of novel wood decay mechanisms in Agaricales revealed by the genome sequences of Fistulina hepatica and Cylindrobasidium torrendii.</title>
        <authorList>
            <person name="Floudas D."/>
            <person name="Held B.W."/>
            <person name="Riley R."/>
            <person name="Nagy L.G."/>
            <person name="Koehler G."/>
            <person name="Ransdell A.S."/>
            <person name="Younus H."/>
            <person name="Chow J."/>
            <person name="Chiniquy J."/>
            <person name="Lipzen A."/>
            <person name="Tritt A."/>
            <person name="Sun H."/>
            <person name="Haridas S."/>
            <person name="LaButti K."/>
            <person name="Ohm R.A."/>
            <person name="Kues U."/>
            <person name="Blanchette R.A."/>
            <person name="Grigoriev I.V."/>
            <person name="Minto R.E."/>
            <person name="Hibbett D.S."/>
        </authorList>
    </citation>
    <scope>NUCLEOTIDE SEQUENCE [LARGE SCALE GENOMIC DNA]</scope>
    <source>
        <strain evidence="4 5">FP15055 ss-10</strain>
    </source>
</reference>
<name>A0A0D7BQC7_9AGAR</name>
<keyword evidence="2" id="KW-1133">Transmembrane helix</keyword>
<evidence type="ECO:0000256" key="2">
    <source>
        <dbReference type="SAM" id="Phobius"/>
    </source>
</evidence>
<dbReference type="OrthoDB" id="433924at2759"/>
<feature type="domain" description="5-hmdU DNA kinase helical" evidence="3">
    <location>
        <begin position="123"/>
        <end position="421"/>
    </location>
</feature>